<dbReference type="AlphaFoldDB" id="A0A8J2JTD2"/>
<evidence type="ECO:0000313" key="3">
    <source>
        <dbReference type="Proteomes" id="UP000708208"/>
    </source>
</evidence>
<reference evidence="2" key="1">
    <citation type="submission" date="2021-06" db="EMBL/GenBank/DDBJ databases">
        <authorList>
            <person name="Hodson N. C."/>
            <person name="Mongue J. A."/>
            <person name="Jaron S. K."/>
        </authorList>
    </citation>
    <scope>NUCLEOTIDE SEQUENCE</scope>
</reference>
<evidence type="ECO:0000256" key="1">
    <source>
        <dbReference type="SAM" id="MobiDB-lite"/>
    </source>
</evidence>
<organism evidence="2 3">
    <name type="scientific">Allacma fusca</name>
    <dbReference type="NCBI Taxonomy" id="39272"/>
    <lineage>
        <taxon>Eukaryota</taxon>
        <taxon>Metazoa</taxon>
        <taxon>Ecdysozoa</taxon>
        <taxon>Arthropoda</taxon>
        <taxon>Hexapoda</taxon>
        <taxon>Collembola</taxon>
        <taxon>Symphypleona</taxon>
        <taxon>Sminthuridae</taxon>
        <taxon>Allacma</taxon>
    </lineage>
</organism>
<proteinExistence type="predicted"/>
<evidence type="ECO:0000313" key="2">
    <source>
        <dbReference type="EMBL" id="CAG7721259.1"/>
    </source>
</evidence>
<protein>
    <submittedName>
        <fullName evidence="2">Uncharacterized protein</fullName>
    </submittedName>
</protein>
<dbReference type="EMBL" id="CAJVCH010077990">
    <property type="protein sequence ID" value="CAG7721259.1"/>
    <property type="molecule type" value="Genomic_DNA"/>
</dbReference>
<dbReference type="GO" id="GO:0033617">
    <property type="term" value="P:mitochondrial respiratory chain complex IV assembly"/>
    <property type="evidence" value="ECO:0007669"/>
    <property type="project" value="InterPro"/>
</dbReference>
<dbReference type="GO" id="GO:0005743">
    <property type="term" value="C:mitochondrial inner membrane"/>
    <property type="evidence" value="ECO:0007669"/>
    <property type="project" value="TreeGrafter"/>
</dbReference>
<dbReference type="OrthoDB" id="8755372at2759"/>
<feature type="non-terminal residue" evidence="2">
    <location>
        <position position="1"/>
    </location>
</feature>
<name>A0A8J2JTD2_9HEXA</name>
<comment type="caution">
    <text evidence="2">The sequence shown here is derived from an EMBL/GenBank/DDBJ whole genome shotgun (WGS) entry which is preliminary data.</text>
</comment>
<accession>A0A8J2JTD2</accession>
<dbReference type="Proteomes" id="UP000708208">
    <property type="component" value="Unassembled WGS sequence"/>
</dbReference>
<gene>
    <name evidence="2" type="ORF">AFUS01_LOCUS10485</name>
</gene>
<sequence length="31" mass="3641">RNQARNRAGVKQEEIQPGGMKVWSDPFERKK</sequence>
<feature type="region of interest" description="Disordered" evidence="1">
    <location>
        <begin position="1"/>
        <end position="31"/>
    </location>
</feature>
<dbReference type="InterPro" id="IPR027917">
    <property type="entry name" value="MITRAC7/Phoenixin"/>
</dbReference>
<dbReference type="PANTHER" id="PTHR34923:SF1">
    <property type="entry name" value="SMALL INTEGRAL MEMBRANE PROTEIN 20"/>
    <property type="match status" value="1"/>
</dbReference>
<dbReference type="PANTHER" id="PTHR34923">
    <property type="entry name" value="SMALL INTEGRAL MEMBRANE PROTEIN 20"/>
    <property type="match status" value="1"/>
</dbReference>
<keyword evidence="3" id="KW-1185">Reference proteome</keyword>